<sequence>MKTFKFYAANISFNNVSVAVYEQNGKYLLQVEKDGRKVKGTKQAEMTIEEYENLPHDPYNSFIRLQAAGNACGYEF</sequence>
<dbReference type="RefSeq" id="WP_039196646.1">
    <property type="nucleotide sequence ID" value="NZ_LR134310.1"/>
</dbReference>
<evidence type="ECO:0000313" key="2">
    <source>
        <dbReference type="Proteomes" id="UP000268529"/>
    </source>
</evidence>
<protein>
    <submittedName>
        <fullName evidence="1">Uncharacterized protein</fullName>
    </submittedName>
</protein>
<evidence type="ECO:0000313" key="1">
    <source>
        <dbReference type="EMBL" id="VEE93001.1"/>
    </source>
</evidence>
<name>A0AAX3FLE1_ACTEU</name>
<accession>A0AAX3FLE1</accession>
<organism evidence="1 2">
    <name type="scientific">Actinobacillus equuli</name>
    <dbReference type="NCBI Taxonomy" id="718"/>
    <lineage>
        <taxon>Bacteria</taxon>
        <taxon>Pseudomonadati</taxon>
        <taxon>Pseudomonadota</taxon>
        <taxon>Gammaproteobacteria</taxon>
        <taxon>Pasteurellales</taxon>
        <taxon>Pasteurellaceae</taxon>
        <taxon>Actinobacillus</taxon>
    </lineage>
</organism>
<dbReference type="GeneID" id="92744743"/>
<dbReference type="Proteomes" id="UP000268529">
    <property type="component" value="Chromosome"/>
</dbReference>
<dbReference type="AlphaFoldDB" id="A0AAX3FLE1"/>
<proteinExistence type="predicted"/>
<gene>
    <name evidence="1" type="ORF">NCTC8529_02145</name>
</gene>
<reference evidence="1 2" key="1">
    <citation type="submission" date="2018-12" db="EMBL/GenBank/DDBJ databases">
        <authorList>
            <consortium name="Pathogen Informatics"/>
        </authorList>
    </citation>
    <scope>NUCLEOTIDE SEQUENCE [LARGE SCALE GENOMIC DNA]</scope>
    <source>
        <strain evidence="1 2">NCTC8529</strain>
    </source>
</reference>
<dbReference type="EMBL" id="LR134310">
    <property type="protein sequence ID" value="VEE93001.1"/>
    <property type="molecule type" value="Genomic_DNA"/>
</dbReference>